<accession>A0A4Q1JTJ3</accession>
<dbReference type="Gene3D" id="3.40.710.10">
    <property type="entry name" value="DD-peptidase/beta-lactamase superfamily"/>
    <property type="match status" value="1"/>
</dbReference>
<dbReference type="RefSeq" id="WP_129471722.1">
    <property type="nucleotide sequence ID" value="NZ_SAWZ01000007.1"/>
</dbReference>
<keyword evidence="4" id="KW-1185">Reference proteome</keyword>
<feature type="chain" id="PRO_5020522165" evidence="1">
    <location>
        <begin position="23"/>
        <end position="340"/>
    </location>
</feature>
<feature type="domain" description="Beta-lactamase-related" evidence="2">
    <location>
        <begin position="43"/>
        <end position="310"/>
    </location>
</feature>
<organism evidence="3 4">
    <name type="scientific">Pseudoxanthomonas composti</name>
    <dbReference type="NCBI Taxonomy" id="2137479"/>
    <lineage>
        <taxon>Bacteria</taxon>
        <taxon>Pseudomonadati</taxon>
        <taxon>Pseudomonadota</taxon>
        <taxon>Gammaproteobacteria</taxon>
        <taxon>Lysobacterales</taxon>
        <taxon>Lysobacteraceae</taxon>
        <taxon>Pseudoxanthomonas</taxon>
    </lineage>
</organism>
<dbReference type="PANTHER" id="PTHR43283:SF7">
    <property type="entry name" value="BETA-LACTAMASE-RELATED DOMAIN-CONTAINING PROTEIN"/>
    <property type="match status" value="1"/>
</dbReference>
<comment type="caution">
    <text evidence="3">The sequence shown here is derived from an EMBL/GenBank/DDBJ whole genome shotgun (WGS) entry which is preliminary data.</text>
</comment>
<dbReference type="Proteomes" id="UP000289784">
    <property type="component" value="Unassembled WGS sequence"/>
</dbReference>
<evidence type="ECO:0000313" key="4">
    <source>
        <dbReference type="Proteomes" id="UP000289784"/>
    </source>
</evidence>
<feature type="signal peptide" evidence="1">
    <location>
        <begin position="1"/>
        <end position="22"/>
    </location>
</feature>
<dbReference type="AlphaFoldDB" id="A0A4Q1JTJ3"/>
<protein>
    <submittedName>
        <fullName evidence="3">Class C beta-lactamase-related serine hydrolase</fullName>
    </submittedName>
</protein>
<dbReference type="PANTHER" id="PTHR43283">
    <property type="entry name" value="BETA-LACTAMASE-RELATED"/>
    <property type="match status" value="1"/>
</dbReference>
<evidence type="ECO:0000256" key="1">
    <source>
        <dbReference type="SAM" id="SignalP"/>
    </source>
</evidence>
<dbReference type="SUPFAM" id="SSF56601">
    <property type="entry name" value="beta-lactamase/transpeptidase-like"/>
    <property type="match status" value="1"/>
</dbReference>
<dbReference type="Pfam" id="PF00144">
    <property type="entry name" value="Beta-lactamase"/>
    <property type="match status" value="1"/>
</dbReference>
<dbReference type="OrthoDB" id="9814204at2"/>
<proteinExistence type="predicted"/>
<dbReference type="InterPro" id="IPR050789">
    <property type="entry name" value="Diverse_Enzym_Activities"/>
</dbReference>
<dbReference type="InterPro" id="IPR012338">
    <property type="entry name" value="Beta-lactam/transpept-like"/>
</dbReference>
<evidence type="ECO:0000259" key="2">
    <source>
        <dbReference type="Pfam" id="PF00144"/>
    </source>
</evidence>
<dbReference type="EMBL" id="SAWZ01000007">
    <property type="protein sequence ID" value="RXR03410.1"/>
    <property type="molecule type" value="Genomic_DNA"/>
</dbReference>
<dbReference type="InterPro" id="IPR001466">
    <property type="entry name" value="Beta-lactam-related"/>
</dbReference>
<reference evidence="3 4" key="1">
    <citation type="submission" date="2019-01" db="EMBL/GenBank/DDBJ databases">
        <title>Pseudoxanthomonas composti sp. nov., isolated from compost.</title>
        <authorList>
            <person name="Yang G."/>
        </authorList>
    </citation>
    <scope>NUCLEOTIDE SEQUENCE [LARGE SCALE GENOMIC DNA]</scope>
    <source>
        <strain evidence="3 4">GSS15</strain>
    </source>
</reference>
<gene>
    <name evidence="3" type="ORF">EPA99_13270</name>
</gene>
<sequence>MLPRLLLLLLCAMLPAPLLAQAAAGAELPHVLDDARALAPLRAVLVARHGRLLGAQAYHGASLDRATNIKSASKTVVSALVGIAIDKGVLTGVDQRIAPLLQGELPTDPDPRLAKVTVGHLLSMQAGLQPTSGANYGRWVAGRNWVRGALAQPFVDEPGGGMLYSTGSTHLLSAILTRRTGRSTLQLARDWLGQQPGFAISAWGRDPQGIYFGGNQMSMTPRALLAFGELYRNGGKTADGTVVVSAHWVRQSWTPRTRSIYTGDGYAYGWFLRRIAGQDVVFAWGFGGQMLYVVPALGLTVAMTSDEHTPSRTGHLGDLHALMGRIIDSQSPGAPVRTAR</sequence>
<keyword evidence="1" id="KW-0732">Signal</keyword>
<dbReference type="GO" id="GO:0016787">
    <property type="term" value="F:hydrolase activity"/>
    <property type="evidence" value="ECO:0007669"/>
    <property type="project" value="UniProtKB-KW"/>
</dbReference>
<name>A0A4Q1JTJ3_9GAMM</name>
<evidence type="ECO:0000313" key="3">
    <source>
        <dbReference type="EMBL" id="RXR03410.1"/>
    </source>
</evidence>
<keyword evidence="3" id="KW-0378">Hydrolase</keyword>